<feature type="non-terminal residue" evidence="1">
    <location>
        <position position="1"/>
    </location>
</feature>
<comment type="caution">
    <text evidence="1">The sequence shown here is derived from an EMBL/GenBank/DDBJ whole genome shotgun (WGS) entry which is preliminary data.</text>
</comment>
<evidence type="ECO:0000313" key="1">
    <source>
        <dbReference type="EMBL" id="GAG10140.1"/>
    </source>
</evidence>
<proteinExistence type="predicted"/>
<sequence>TTYYWRIDEANNTNTDSPWTGSLWSFTTANFLVVDDFESYNDLNEDEPGSNRIFLAWLDGFDNPAVNGSIVGYADPPFAEQTIVHSGNQSMPFAYDNGVGKSEATLTLTSNHDWTVKGVNTLTIWYIGSAANAAETMYVVLNGSAAVTNDNPNAPQAATWTQWNIDLQAFADQGVNLANVNSITLGLGNRSNPVAGGSGMLYFDDIRLHPPEP</sequence>
<dbReference type="AlphaFoldDB" id="X0UWL6"/>
<gene>
    <name evidence="1" type="ORF">S01H1_42865</name>
</gene>
<protein>
    <recommendedName>
        <fullName evidence="2">CBM-cenC domain-containing protein</fullName>
    </recommendedName>
</protein>
<evidence type="ECO:0008006" key="2">
    <source>
        <dbReference type="Google" id="ProtNLM"/>
    </source>
</evidence>
<dbReference type="EMBL" id="BARS01027277">
    <property type="protein sequence ID" value="GAG10140.1"/>
    <property type="molecule type" value="Genomic_DNA"/>
</dbReference>
<reference evidence="1" key="1">
    <citation type="journal article" date="2014" name="Front. Microbiol.">
        <title>High frequency of phylogenetically diverse reductive dehalogenase-homologous genes in deep subseafloor sedimentary metagenomes.</title>
        <authorList>
            <person name="Kawai M."/>
            <person name="Futagami T."/>
            <person name="Toyoda A."/>
            <person name="Takaki Y."/>
            <person name="Nishi S."/>
            <person name="Hori S."/>
            <person name="Arai W."/>
            <person name="Tsubouchi T."/>
            <person name="Morono Y."/>
            <person name="Uchiyama I."/>
            <person name="Ito T."/>
            <person name="Fujiyama A."/>
            <person name="Inagaki F."/>
            <person name="Takami H."/>
        </authorList>
    </citation>
    <scope>NUCLEOTIDE SEQUENCE</scope>
    <source>
        <strain evidence="1">Expedition CK06-06</strain>
    </source>
</reference>
<name>X0UWL6_9ZZZZ</name>
<accession>X0UWL6</accession>
<organism evidence="1">
    <name type="scientific">marine sediment metagenome</name>
    <dbReference type="NCBI Taxonomy" id="412755"/>
    <lineage>
        <taxon>unclassified sequences</taxon>
        <taxon>metagenomes</taxon>
        <taxon>ecological metagenomes</taxon>
    </lineage>
</organism>